<dbReference type="GO" id="GO:0016289">
    <property type="term" value="F:acyl-CoA hydrolase activity"/>
    <property type="evidence" value="ECO:0007669"/>
    <property type="project" value="UniProtKB-ARBA"/>
</dbReference>
<dbReference type="AlphaFoldDB" id="A0A0N9V808"/>
<dbReference type="SUPFAM" id="SSF54637">
    <property type="entry name" value="Thioesterase/thiol ester dehydrase-isomerase"/>
    <property type="match status" value="1"/>
</dbReference>
<gene>
    <name evidence="3" type="ORF">AOY20_07105</name>
</gene>
<evidence type="ECO:0000313" key="3">
    <source>
        <dbReference type="EMBL" id="ALH95319.1"/>
    </source>
</evidence>
<dbReference type="Gene3D" id="3.10.129.10">
    <property type="entry name" value="Hotdog Thioesterase"/>
    <property type="match status" value="1"/>
</dbReference>
<dbReference type="Proteomes" id="UP000064939">
    <property type="component" value="Chromosome"/>
</dbReference>
<dbReference type="InterPro" id="IPR029069">
    <property type="entry name" value="HotDog_dom_sf"/>
</dbReference>
<sequence length="164" mass="18044">MALKKSWTGNVEFGLDTDVTVVLEQLCHAFNQSPFYTYCGMSMRVVDGVIEAYVEMQKELIGNTAFRILHGGVAATILDSIGGITAMGELYKKATPEELPEISQKVSKLATIDIRVDYLAPGRGQYFVARAETLRLGRKGCTMRMTMENDEGKAIATAIASYVY</sequence>
<dbReference type="KEGG" id="aei:AOY20_07105"/>
<reference evidence="3 4" key="1">
    <citation type="journal article" date="2015" name="Int. J. Syst. Evol. Microbiol.">
        <title>Acinetobacter equi sp. nov. isolated from horse faeces.</title>
        <authorList>
            <person name="Poppel M.T."/>
            <person name="Skiebe E."/>
            <person name="Laue M."/>
            <person name="Bergmann H."/>
            <person name="Ebersberger I."/>
            <person name="Garn T."/>
            <person name="Fruth A."/>
            <person name="Baumgardt S."/>
            <person name="Busse H.J."/>
            <person name="Wilharm G."/>
        </authorList>
    </citation>
    <scope>NUCLEOTIDE SEQUENCE [LARGE SCALE GENOMIC DNA]</scope>
    <source>
        <strain evidence="3 4">114</strain>
    </source>
</reference>
<dbReference type="InterPro" id="IPR006683">
    <property type="entry name" value="Thioestr_dom"/>
</dbReference>
<name>A0A0N9V808_9GAMM</name>
<dbReference type="STRING" id="1324350.AOY20_07105"/>
<feature type="domain" description="Thioesterase" evidence="2">
    <location>
        <begin position="68"/>
        <end position="154"/>
    </location>
</feature>
<dbReference type="Pfam" id="PF03061">
    <property type="entry name" value="4HBT"/>
    <property type="match status" value="1"/>
</dbReference>
<proteinExistence type="predicted"/>
<dbReference type="EMBL" id="CP012808">
    <property type="protein sequence ID" value="ALH95319.1"/>
    <property type="molecule type" value="Genomic_DNA"/>
</dbReference>
<accession>A0A0N9V808</accession>
<evidence type="ECO:0000313" key="4">
    <source>
        <dbReference type="Proteomes" id="UP000064939"/>
    </source>
</evidence>
<keyword evidence="1" id="KW-0378">Hydrolase</keyword>
<evidence type="ECO:0000256" key="1">
    <source>
        <dbReference type="ARBA" id="ARBA00022801"/>
    </source>
</evidence>
<dbReference type="NCBIfam" id="NF008675">
    <property type="entry name" value="PRK11688.1"/>
    <property type="match status" value="1"/>
</dbReference>
<dbReference type="InterPro" id="IPR003736">
    <property type="entry name" value="PAAI_dom"/>
</dbReference>
<dbReference type="RefSeq" id="WP_054581211.1">
    <property type="nucleotide sequence ID" value="NZ_CP012808.1"/>
</dbReference>
<dbReference type="CDD" id="cd03443">
    <property type="entry name" value="PaaI_thioesterase"/>
    <property type="match status" value="1"/>
</dbReference>
<keyword evidence="4" id="KW-1185">Reference proteome</keyword>
<dbReference type="NCBIfam" id="TIGR00369">
    <property type="entry name" value="unchar_dom_1"/>
    <property type="match status" value="1"/>
</dbReference>
<protein>
    <recommendedName>
        <fullName evidence="2">Thioesterase domain-containing protein</fullName>
    </recommendedName>
</protein>
<organism evidence="3 4">
    <name type="scientific">Acinetobacter equi</name>
    <dbReference type="NCBI Taxonomy" id="1324350"/>
    <lineage>
        <taxon>Bacteria</taxon>
        <taxon>Pseudomonadati</taxon>
        <taxon>Pseudomonadota</taxon>
        <taxon>Gammaproteobacteria</taxon>
        <taxon>Moraxellales</taxon>
        <taxon>Moraxellaceae</taxon>
        <taxon>Acinetobacter</taxon>
    </lineage>
</organism>
<evidence type="ECO:0000259" key="2">
    <source>
        <dbReference type="Pfam" id="PF03061"/>
    </source>
</evidence>